<dbReference type="InterPro" id="IPR036249">
    <property type="entry name" value="Thioredoxin-like_sf"/>
</dbReference>
<feature type="binding site" evidence="3">
    <location>
        <position position="84"/>
    </location>
    <ligand>
        <name>Cu cation</name>
        <dbReference type="ChEBI" id="CHEBI:23378"/>
    </ligand>
</feature>
<evidence type="ECO:0000259" key="6">
    <source>
        <dbReference type="PROSITE" id="PS51352"/>
    </source>
</evidence>
<feature type="signal peptide" evidence="5">
    <location>
        <begin position="1"/>
        <end position="22"/>
    </location>
</feature>
<keyword evidence="4" id="KW-1015">Disulfide bond</keyword>
<gene>
    <name evidence="7" type="ORF">SAMN05428953_11964</name>
</gene>
<keyword evidence="5" id="KW-0732">Signal</keyword>
<evidence type="ECO:0000256" key="3">
    <source>
        <dbReference type="PIRSR" id="PIRSR603782-1"/>
    </source>
</evidence>
<keyword evidence="3" id="KW-0479">Metal-binding</keyword>
<dbReference type="SUPFAM" id="SSF52833">
    <property type="entry name" value="Thioredoxin-like"/>
    <property type="match status" value="1"/>
</dbReference>
<evidence type="ECO:0000256" key="5">
    <source>
        <dbReference type="SAM" id="SignalP"/>
    </source>
</evidence>
<feature type="disulfide bond" description="Redox-active" evidence="4">
    <location>
        <begin position="80"/>
        <end position="84"/>
    </location>
</feature>
<dbReference type="EMBL" id="FNEE01000019">
    <property type="protein sequence ID" value="SDK71332.1"/>
    <property type="molecule type" value="Genomic_DNA"/>
</dbReference>
<organism evidence="7 8">
    <name type="scientific">Mesorhizobium muleiense</name>
    <dbReference type="NCBI Taxonomy" id="1004279"/>
    <lineage>
        <taxon>Bacteria</taxon>
        <taxon>Pseudomonadati</taxon>
        <taxon>Pseudomonadota</taxon>
        <taxon>Alphaproteobacteria</taxon>
        <taxon>Hyphomicrobiales</taxon>
        <taxon>Phyllobacteriaceae</taxon>
        <taxon>Mesorhizobium</taxon>
    </lineage>
</organism>
<dbReference type="Pfam" id="PF02630">
    <property type="entry name" value="SCO1-SenC"/>
    <property type="match status" value="1"/>
</dbReference>
<dbReference type="PANTHER" id="PTHR12151:SF25">
    <property type="entry name" value="LINALOOL DEHYDRATASE_ISOMERASE DOMAIN-CONTAINING PROTEIN"/>
    <property type="match status" value="1"/>
</dbReference>
<feature type="chain" id="PRO_5011655540" evidence="5">
    <location>
        <begin position="23"/>
        <end position="214"/>
    </location>
</feature>
<evidence type="ECO:0000256" key="2">
    <source>
        <dbReference type="ARBA" id="ARBA00023008"/>
    </source>
</evidence>
<dbReference type="AlphaFoldDB" id="A0A1G9E5F5"/>
<evidence type="ECO:0000256" key="4">
    <source>
        <dbReference type="PIRSR" id="PIRSR603782-2"/>
    </source>
</evidence>
<comment type="similarity">
    <text evidence="1">Belongs to the SCO1/2 family.</text>
</comment>
<dbReference type="CDD" id="cd02968">
    <property type="entry name" value="SCO"/>
    <property type="match status" value="1"/>
</dbReference>
<evidence type="ECO:0000313" key="7">
    <source>
        <dbReference type="EMBL" id="SDK71332.1"/>
    </source>
</evidence>
<dbReference type="RefSeq" id="WP_091598162.1">
    <property type="nucleotide sequence ID" value="NZ_FNEE01000019.1"/>
</dbReference>
<dbReference type="PROSITE" id="PS51352">
    <property type="entry name" value="THIOREDOXIN_2"/>
    <property type="match status" value="1"/>
</dbReference>
<dbReference type="Proteomes" id="UP000198894">
    <property type="component" value="Unassembled WGS sequence"/>
</dbReference>
<evidence type="ECO:0000313" key="8">
    <source>
        <dbReference type="Proteomes" id="UP000198894"/>
    </source>
</evidence>
<dbReference type="GO" id="GO:0046872">
    <property type="term" value="F:metal ion binding"/>
    <property type="evidence" value="ECO:0007669"/>
    <property type="project" value="UniProtKB-KW"/>
</dbReference>
<feature type="binding site" evidence="3">
    <location>
        <position position="80"/>
    </location>
    <ligand>
        <name>Cu cation</name>
        <dbReference type="ChEBI" id="CHEBI:23378"/>
    </ligand>
</feature>
<keyword evidence="2 3" id="KW-0186">Copper</keyword>
<name>A0A1G9E5F5_9HYPH</name>
<evidence type="ECO:0000256" key="1">
    <source>
        <dbReference type="ARBA" id="ARBA00010996"/>
    </source>
</evidence>
<feature type="domain" description="Thioredoxin" evidence="6">
    <location>
        <begin position="42"/>
        <end position="209"/>
    </location>
</feature>
<dbReference type="InterPro" id="IPR003782">
    <property type="entry name" value="SCO1/SenC"/>
</dbReference>
<protein>
    <submittedName>
        <fullName evidence="7">Protein SCO1/2</fullName>
    </submittedName>
</protein>
<dbReference type="InterPro" id="IPR013766">
    <property type="entry name" value="Thioredoxin_domain"/>
</dbReference>
<dbReference type="Gene3D" id="3.40.30.10">
    <property type="entry name" value="Glutaredoxin"/>
    <property type="match status" value="1"/>
</dbReference>
<proteinExistence type="inferred from homology"/>
<accession>A0A1G9E5F5</accession>
<feature type="binding site" evidence="3">
    <location>
        <position position="173"/>
    </location>
    <ligand>
        <name>Cu cation</name>
        <dbReference type="ChEBI" id="CHEBI:23378"/>
    </ligand>
</feature>
<dbReference type="PANTHER" id="PTHR12151">
    <property type="entry name" value="ELECTRON TRANSPORT PROTIN SCO1/SENC FAMILY MEMBER"/>
    <property type="match status" value="1"/>
</dbReference>
<reference evidence="8" key="1">
    <citation type="submission" date="2016-10" db="EMBL/GenBank/DDBJ databases">
        <authorList>
            <person name="Varghese N."/>
            <person name="Submissions S."/>
        </authorList>
    </citation>
    <scope>NUCLEOTIDE SEQUENCE [LARGE SCALE GENOMIC DNA]</scope>
    <source>
        <strain evidence="8">CGMCC 1.11022</strain>
    </source>
</reference>
<sequence>MNRKTLLAAMAVTSVLALPAFAHHPGADLDRLMGSEEKYFQAIDAPAAPGFDLADDEGNPVRLSDFADKVVVLNFVFASCTDVCPLHSDLIARVQAMVNETPMKDLVQFLTVTTDPKSDTPEVMKGYGEAHGLDPRNWTFLTTREGQAEDATRKLSEQYNVRFDPLEGGQQMHGLVTHVIDRGGRFAAKFHGLRFDPLNLVMYVNGLTNSVNRP</sequence>
<keyword evidence="8" id="KW-1185">Reference proteome</keyword>